<dbReference type="Gene3D" id="1.10.8.60">
    <property type="match status" value="2"/>
</dbReference>
<feature type="region of interest" description="Disordered" evidence="4">
    <location>
        <begin position="721"/>
        <end position="949"/>
    </location>
</feature>
<keyword evidence="7" id="KW-1185">Reference proteome</keyword>
<dbReference type="EMBL" id="FJOG01000050">
    <property type="protein sequence ID" value="CZR68036.1"/>
    <property type="molecule type" value="Genomic_DNA"/>
</dbReference>
<dbReference type="FunFam" id="1.10.8.60:FF:000160">
    <property type="entry name" value="WGS project CABT00000000 data, contig 2.55"/>
    <property type="match status" value="1"/>
</dbReference>
<evidence type="ECO:0000256" key="4">
    <source>
        <dbReference type="SAM" id="MobiDB-lite"/>
    </source>
</evidence>
<dbReference type="SMART" id="SM00382">
    <property type="entry name" value="AAA"/>
    <property type="match status" value="2"/>
</dbReference>
<comment type="similarity">
    <text evidence="1">Belongs to the CbxX/CfxQ family.</text>
</comment>
<feature type="compositionally biased region" description="Basic and acidic residues" evidence="4">
    <location>
        <begin position="920"/>
        <end position="942"/>
    </location>
</feature>
<feature type="compositionally biased region" description="Low complexity" evidence="4">
    <location>
        <begin position="812"/>
        <end position="829"/>
    </location>
</feature>
<accession>A0A1L7XSM5</accession>
<sequence>MICMVLQFKIYKYFKGAMAITGGPDGLYMRIATKSLGLGRGREGFGNARAAENMFQLMHDRQSKRLAEERRAGLACNLHLLTQEDLIGPDPSKAVLVSAAWKELQAMIGLKSIEASIQNMISALGKNYQRELNGLAPVQVSLNSLFLGGPSTGKTTVAKLYGKILADLRSLSDGEVIMTTPTDFTGSAVGSSEEKTKAILKSAMEIQSVPGEDRCVLLLGYEDEMRDMFQRANPGLSRRFPISNAFHFQDFDDAELLENLKHKLKQQGLGVSPQALDVAIQVLGRARNGLNFGNGGEVENLLATAKFNYEKRHSGHTISQIPTPQAPQLPSRLQNVESIQGLSGSVYSDSPSAAPAAVPPAIDYVFEPEDFDPDWNRAVMKASTNLQQLFKDVLGRDDMIKRLKGYIEVVRGIRIQGHDPLGSIPMNFVFKGPPGTGKPTTARKLGQVFYDLGFLSSAEVIECSAEDFIGGYVGQTATKTIKQLEKGLGKVMLIDEAYMLGQSSFGIQAVSQIVDCMTQKKFMGKMVLILSGYESDMNGLFKMNQGLAGRFTEDFIFQPLSPVTCLDILELKLNSKIMSLPTAKKGPNKISLLGKMTDLTRIPGWANARDVETLAMDIARTVYQNHTTKVSNLLASPAIAIQCMDSMICARQARAGIVSQPGSPPASPPSSPSTAGAATPPSPPGPHDQKQGHWAPPGPPQLPNWNISTYKPAYFTMTEGQHNQGPVFSSGGGYYPQSPTSQQSPFCDQNPPIPPYWSTPANPRAAHNTQEPDPRPKRGNHSKNSFGPPSHHDEPEASAEFSSQARPPPIQTATRSATRSATRPETASTYRAHRHGPAAPDDDYPDPVTRSRTRGVSRDAGVSDEVWEQLQQAIKTQKSQQAAREKKIQEEAERVKREAEEAQRAAAEAEALKIQAQQAKDAEERRLLEEQQAKAAKEARAADKKRKACQRELERLQKEEQDRQREQARVQAKLKRVGKCRAGYEWIMQYDGSYRCAGGAHCMTAAEAGL</sequence>
<dbReference type="CDD" id="cd00009">
    <property type="entry name" value="AAA"/>
    <property type="match status" value="1"/>
</dbReference>
<dbReference type="AlphaFoldDB" id="A0A1L7XSM5"/>
<dbReference type="PANTHER" id="PTHR43392:SF2">
    <property type="entry name" value="AAA-TYPE ATPASE FAMILY PROTEIN _ ANKYRIN REPEAT FAMILY PROTEIN"/>
    <property type="match status" value="1"/>
</dbReference>
<dbReference type="PANTHER" id="PTHR43392">
    <property type="entry name" value="AAA-TYPE ATPASE FAMILY PROTEIN / ANKYRIN REPEAT FAMILY PROTEIN"/>
    <property type="match status" value="1"/>
</dbReference>
<dbReference type="GO" id="GO:0005524">
    <property type="term" value="F:ATP binding"/>
    <property type="evidence" value="ECO:0007669"/>
    <property type="project" value="UniProtKB-KW"/>
</dbReference>
<dbReference type="Pfam" id="PF17866">
    <property type="entry name" value="AAA_lid_6"/>
    <property type="match status" value="2"/>
</dbReference>
<keyword evidence="3" id="KW-0067">ATP-binding</keyword>
<evidence type="ECO:0000313" key="7">
    <source>
        <dbReference type="Proteomes" id="UP000184330"/>
    </source>
</evidence>
<evidence type="ECO:0000256" key="1">
    <source>
        <dbReference type="ARBA" id="ARBA00010378"/>
    </source>
</evidence>
<dbReference type="InterPro" id="IPR041627">
    <property type="entry name" value="AAA_lid_6"/>
</dbReference>
<feature type="compositionally biased region" description="Polar residues" evidence="4">
    <location>
        <begin position="737"/>
        <end position="747"/>
    </location>
</feature>
<feature type="compositionally biased region" description="Polar residues" evidence="4">
    <location>
        <begin position="869"/>
        <end position="882"/>
    </location>
</feature>
<evidence type="ECO:0000313" key="6">
    <source>
        <dbReference type="EMBL" id="CZR68036.1"/>
    </source>
</evidence>
<feature type="region of interest" description="Disordered" evidence="4">
    <location>
        <begin position="658"/>
        <end position="706"/>
    </location>
</feature>
<evidence type="ECO:0000256" key="3">
    <source>
        <dbReference type="ARBA" id="ARBA00022840"/>
    </source>
</evidence>
<dbReference type="PRINTS" id="PR00819">
    <property type="entry name" value="CBXCFQXSUPER"/>
</dbReference>
<dbReference type="InterPro" id="IPR027417">
    <property type="entry name" value="P-loop_NTPase"/>
</dbReference>
<proteinExistence type="inferred from homology"/>
<feature type="domain" description="AAA+ ATPase" evidence="5">
    <location>
        <begin position="140"/>
        <end position="372"/>
    </location>
</feature>
<protein>
    <recommendedName>
        <fullName evidence="5">AAA+ ATPase domain-containing protein</fullName>
    </recommendedName>
</protein>
<dbReference type="GO" id="GO:0016887">
    <property type="term" value="F:ATP hydrolysis activity"/>
    <property type="evidence" value="ECO:0007669"/>
    <property type="project" value="InterPro"/>
</dbReference>
<feature type="compositionally biased region" description="Low complexity" evidence="4">
    <location>
        <begin position="904"/>
        <end position="919"/>
    </location>
</feature>
<dbReference type="Gene3D" id="3.40.50.300">
    <property type="entry name" value="P-loop containing nucleotide triphosphate hydrolases"/>
    <property type="match status" value="2"/>
</dbReference>
<dbReference type="OrthoDB" id="2423195at2759"/>
<dbReference type="InterPro" id="IPR003959">
    <property type="entry name" value="ATPase_AAA_core"/>
</dbReference>
<reference evidence="6 7" key="1">
    <citation type="submission" date="2016-03" db="EMBL/GenBank/DDBJ databases">
        <authorList>
            <person name="Ploux O."/>
        </authorList>
    </citation>
    <scope>NUCLEOTIDE SEQUENCE [LARGE SCALE GENOMIC DNA]</scope>
    <source>
        <strain evidence="6 7">UAMH 11012</strain>
    </source>
</reference>
<dbReference type="STRING" id="576137.A0A1L7XSM5"/>
<dbReference type="SUPFAM" id="SSF52540">
    <property type="entry name" value="P-loop containing nucleoside triphosphate hydrolases"/>
    <property type="match status" value="2"/>
</dbReference>
<organism evidence="6 7">
    <name type="scientific">Phialocephala subalpina</name>
    <dbReference type="NCBI Taxonomy" id="576137"/>
    <lineage>
        <taxon>Eukaryota</taxon>
        <taxon>Fungi</taxon>
        <taxon>Dikarya</taxon>
        <taxon>Ascomycota</taxon>
        <taxon>Pezizomycotina</taxon>
        <taxon>Leotiomycetes</taxon>
        <taxon>Helotiales</taxon>
        <taxon>Mollisiaceae</taxon>
        <taxon>Phialocephala</taxon>
        <taxon>Phialocephala fortinii species complex</taxon>
    </lineage>
</organism>
<name>A0A1L7XSM5_9HELO</name>
<feature type="compositionally biased region" description="Basic and acidic residues" evidence="4">
    <location>
        <begin position="883"/>
        <end position="903"/>
    </location>
</feature>
<evidence type="ECO:0000256" key="2">
    <source>
        <dbReference type="ARBA" id="ARBA00022741"/>
    </source>
</evidence>
<dbReference type="Proteomes" id="UP000184330">
    <property type="component" value="Unassembled WGS sequence"/>
</dbReference>
<evidence type="ECO:0000259" key="5">
    <source>
        <dbReference type="SMART" id="SM00382"/>
    </source>
</evidence>
<gene>
    <name evidence="6" type="ORF">PAC_17935</name>
</gene>
<dbReference type="InterPro" id="IPR000641">
    <property type="entry name" value="CbxX/CfxQ"/>
</dbReference>
<dbReference type="InterPro" id="IPR003593">
    <property type="entry name" value="AAA+_ATPase"/>
</dbReference>
<feature type="compositionally biased region" description="Pro residues" evidence="4">
    <location>
        <begin position="662"/>
        <end position="671"/>
    </location>
</feature>
<dbReference type="Pfam" id="PF00004">
    <property type="entry name" value="AAA"/>
    <property type="match status" value="1"/>
</dbReference>
<dbReference type="InterPro" id="IPR050773">
    <property type="entry name" value="CbxX/CfxQ_RuBisCO_ESX"/>
</dbReference>
<keyword evidence="2" id="KW-0547">Nucleotide-binding</keyword>
<feature type="domain" description="AAA+ ATPase" evidence="5">
    <location>
        <begin position="424"/>
        <end position="561"/>
    </location>
</feature>